<dbReference type="SUPFAM" id="SSF48008">
    <property type="entry name" value="GntR ligand-binding domain-like"/>
    <property type="match status" value="1"/>
</dbReference>
<keyword evidence="6" id="KW-1185">Reference proteome</keyword>
<protein>
    <submittedName>
        <fullName evidence="5">GntR family transcriptional regulator</fullName>
    </submittedName>
</protein>
<dbReference type="InterPro" id="IPR036390">
    <property type="entry name" value="WH_DNA-bd_sf"/>
</dbReference>
<keyword evidence="1" id="KW-0805">Transcription regulation</keyword>
<evidence type="ECO:0000256" key="1">
    <source>
        <dbReference type="ARBA" id="ARBA00023015"/>
    </source>
</evidence>
<evidence type="ECO:0000313" key="5">
    <source>
        <dbReference type="EMBL" id="MQM72313.1"/>
    </source>
</evidence>
<organism evidence="5 6">
    <name type="scientific">Candidatus Pseudoramibacter fermentans</name>
    <dbReference type="NCBI Taxonomy" id="2594427"/>
    <lineage>
        <taxon>Bacteria</taxon>
        <taxon>Bacillati</taxon>
        <taxon>Bacillota</taxon>
        <taxon>Clostridia</taxon>
        <taxon>Eubacteriales</taxon>
        <taxon>Eubacteriaceae</taxon>
        <taxon>Pseudoramibacter</taxon>
    </lineage>
</organism>
<dbReference type="SMART" id="SM00345">
    <property type="entry name" value="HTH_GNTR"/>
    <property type="match status" value="1"/>
</dbReference>
<dbReference type="PRINTS" id="PR00033">
    <property type="entry name" value="HTHASNC"/>
</dbReference>
<dbReference type="AlphaFoldDB" id="A0A6L5GQC6"/>
<feature type="domain" description="HTH gntR-type" evidence="4">
    <location>
        <begin position="19"/>
        <end position="86"/>
    </location>
</feature>
<dbReference type="PANTHER" id="PTHR43537:SF24">
    <property type="entry name" value="GLUCONATE OPERON TRANSCRIPTIONAL REPRESSOR"/>
    <property type="match status" value="1"/>
</dbReference>
<evidence type="ECO:0000256" key="2">
    <source>
        <dbReference type="ARBA" id="ARBA00023125"/>
    </source>
</evidence>
<reference evidence="5" key="1">
    <citation type="journal article" date="2020" name="Appl. Environ. Microbiol.">
        <title>Medium-Chain Fatty Acid Synthesis by 'Candidatus Weimeria bifida' gen. nov., sp. nov., and 'Candidatus Pseudoramibacter fermentans' sp. nov.</title>
        <authorList>
            <person name="Scarborough M.J."/>
            <person name="Myers K.S."/>
            <person name="Donohue T.J."/>
            <person name="Noguera D.R."/>
        </authorList>
    </citation>
    <scope>NUCLEOTIDE SEQUENCE</scope>
    <source>
        <strain evidence="5">EUB1.1</strain>
    </source>
</reference>
<keyword evidence="3" id="KW-0804">Transcription</keyword>
<dbReference type="Gene3D" id="1.20.120.530">
    <property type="entry name" value="GntR ligand-binding domain-like"/>
    <property type="match status" value="1"/>
</dbReference>
<evidence type="ECO:0000259" key="4">
    <source>
        <dbReference type="PROSITE" id="PS50949"/>
    </source>
</evidence>
<dbReference type="EMBL" id="VOGB01000004">
    <property type="protein sequence ID" value="MQM72313.1"/>
    <property type="molecule type" value="Genomic_DNA"/>
</dbReference>
<dbReference type="GO" id="GO:0003700">
    <property type="term" value="F:DNA-binding transcription factor activity"/>
    <property type="evidence" value="ECO:0007669"/>
    <property type="project" value="InterPro"/>
</dbReference>
<dbReference type="InterPro" id="IPR008920">
    <property type="entry name" value="TF_FadR/GntR_C"/>
</dbReference>
<dbReference type="CDD" id="cd07377">
    <property type="entry name" value="WHTH_GntR"/>
    <property type="match status" value="1"/>
</dbReference>
<dbReference type="Pfam" id="PF00392">
    <property type="entry name" value="GntR"/>
    <property type="match status" value="1"/>
</dbReference>
<dbReference type="PANTHER" id="PTHR43537">
    <property type="entry name" value="TRANSCRIPTIONAL REGULATOR, GNTR FAMILY"/>
    <property type="match status" value="1"/>
</dbReference>
<dbReference type="InterPro" id="IPR011711">
    <property type="entry name" value="GntR_C"/>
</dbReference>
<dbReference type="InterPro" id="IPR036388">
    <property type="entry name" value="WH-like_DNA-bd_sf"/>
</dbReference>
<dbReference type="InterPro" id="IPR000485">
    <property type="entry name" value="AsnC-type_HTH_dom"/>
</dbReference>
<proteinExistence type="predicted"/>
<dbReference type="SUPFAM" id="SSF46785">
    <property type="entry name" value="Winged helix' DNA-binding domain"/>
    <property type="match status" value="1"/>
</dbReference>
<dbReference type="PRINTS" id="PR00035">
    <property type="entry name" value="HTHGNTR"/>
</dbReference>
<dbReference type="SMART" id="SM00895">
    <property type="entry name" value="FCD"/>
    <property type="match status" value="1"/>
</dbReference>
<gene>
    <name evidence="5" type="ORF">FRC53_02550</name>
</gene>
<sequence length="236" mass="26882">MEATSKKHTTLKMDTNSCKPLREVVFETIRSAIVHGDLKPGERLMEVKLANELGVSRTPVRESIRKLELEGLVKMVPRKGAYVTPMSITDLREMMEIRGALEALVAELAAQRATEADLDKMKRSNQKFEDCVEKNDGPGIIDNDILFHEAFYQSSGNTRLQNMIHTLREQMLRFRVEYVRRIAMKKPLPGQHNEIIAGIENHDSERAGRAALRHIKLTEDDMLVLLADDEAFENDQ</sequence>
<comment type="caution">
    <text evidence="5">The sequence shown here is derived from an EMBL/GenBank/DDBJ whole genome shotgun (WGS) entry which is preliminary data.</text>
</comment>
<keyword evidence="2" id="KW-0238">DNA-binding</keyword>
<dbReference type="Gene3D" id="1.10.10.10">
    <property type="entry name" value="Winged helix-like DNA-binding domain superfamily/Winged helix DNA-binding domain"/>
    <property type="match status" value="1"/>
</dbReference>
<accession>A0A6L5GQC6</accession>
<dbReference type="InterPro" id="IPR000524">
    <property type="entry name" value="Tscrpt_reg_HTH_GntR"/>
</dbReference>
<dbReference type="PROSITE" id="PS50949">
    <property type="entry name" value="HTH_GNTR"/>
    <property type="match status" value="1"/>
</dbReference>
<evidence type="ECO:0000313" key="6">
    <source>
        <dbReference type="Proteomes" id="UP000473648"/>
    </source>
</evidence>
<name>A0A6L5GQC6_9FIRM</name>
<dbReference type="GO" id="GO:0043565">
    <property type="term" value="F:sequence-specific DNA binding"/>
    <property type="evidence" value="ECO:0007669"/>
    <property type="project" value="InterPro"/>
</dbReference>
<dbReference type="Proteomes" id="UP000473648">
    <property type="component" value="Unassembled WGS sequence"/>
</dbReference>
<evidence type="ECO:0000256" key="3">
    <source>
        <dbReference type="ARBA" id="ARBA00023163"/>
    </source>
</evidence>
<dbReference type="Pfam" id="PF07729">
    <property type="entry name" value="FCD"/>
    <property type="match status" value="1"/>
</dbReference>